<dbReference type="InterPro" id="IPR036942">
    <property type="entry name" value="Beta-barrel_TonB_sf"/>
</dbReference>
<sequence length="1176" mass="125765">MNLLRGLLSLDTAARTSLAEDMAVSFQQQNEVQHTLRRGGRSVLRRVACSVISMIICGLLLAAGPLAHAQSTFGSVRGNVLDASGAAIPDAQIVLRSSDENTERTVDTDTSGGFVFENVKAGKYTLRAHRDGFADTVVSGISVEARQDLRLGATLNVAAQSTTVEVSGAADQINTENGTISDSKTNVEMTQLPLNNRATTTSPLGALGLSPNVQTDSSGNIALGGASSSMVNFSVDGISTANVRQNGALQDAYPSQEGIAAVKVTAFNNSAEFSQVGDVTFTTKNGTSQYHGSVFEYLQNQALDADPYGASGKAPKKFNTFGFSLSGPIVIPHLYDGHSKTFFFADYEGNRRSTAVFQQYVVPTAADRSGNLSDIGGPTIPSTQISQTAKALLAYYPLPNVAGAVNQTQAINYQNFQATPARTDGADVRVDQTISSKQSIYARFSRKNITTDFANLFLPDDSDSIHNRSLLISHTYTITPKLLNEFRYGFTNVTTSVDFPIQGSTALSQLDLTGVDISQHPSTHAFPTFNFSAGTPFPVIGRDKAGVTQSKTTQFSDNLTYTFGKHTVKGGIDIRRVRYFDLESFAPQFASDDFGAFIFQPSYGNAPGDQFTGNAFGDFLEGAPTTLYFAVSSPDVGGTATQFSFFAQDEFQVNSRLTLSYGLRWQILPGFQEDGGNLANFDQRNNSIVVPDALAGYLTSQNITSSNVAFQQSFNACPSGTTAGSTVHGLPCTGYITASQDGLPQSLRQTYKGDFQPRIAIAYRPFNDTKTVVRAGFGVYTMTNLGPLSFNNSGNPTSNLHTYSNSNSAGPNTPQIVFPNTAPATSGGPAFGGGGLDQGVDPNFRDPQSNQWNVTVERQLSNATSLRASYVGMHTYRLSITEDLNQIPASTTPYNTGATAGVFVDSRAPYQNWTTLLSTFNAGEANYHAFELQATHRLERGLYVDANYAYAENEADNQGDAPSAFAGEVNYGLPIADRFHIKQNLGNVSGTRRNRMLLTGMYQLPFGKGRQYMSNSTAQDIFLGGWDLTTVTLLETGPWLTPSISGSADQSNTNVVNRSALLRPDVVPRGTAGAVTYNNLSFLTTPAGVGRFGNAGVGIVQGPGTATVSLGVAKRFAITEQVHARFETTFTNVLNHTNFAPPVTAIDNSLFGQLTGPQTAENAGNRTGQAALRIDF</sequence>
<dbReference type="AlphaFoldDB" id="A0A9X0QFV7"/>
<dbReference type="SUPFAM" id="SSF56935">
    <property type="entry name" value="Porins"/>
    <property type="match status" value="1"/>
</dbReference>
<dbReference type="GO" id="GO:0030246">
    <property type="term" value="F:carbohydrate binding"/>
    <property type="evidence" value="ECO:0007669"/>
    <property type="project" value="InterPro"/>
</dbReference>
<dbReference type="SUPFAM" id="SSF49452">
    <property type="entry name" value="Starch-binding domain-like"/>
    <property type="match status" value="1"/>
</dbReference>
<evidence type="ECO:0000313" key="7">
    <source>
        <dbReference type="Proteomes" id="UP000535182"/>
    </source>
</evidence>
<name>A0A9X0QFV7_9BACT</name>
<dbReference type="RefSeq" id="WP_183977980.1">
    <property type="nucleotide sequence ID" value="NZ_JACHEB010000006.1"/>
</dbReference>
<dbReference type="Proteomes" id="UP000535182">
    <property type="component" value="Unassembled WGS sequence"/>
</dbReference>
<dbReference type="GO" id="GO:0009279">
    <property type="term" value="C:cell outer membrane"/>
    <property type="evidence" value="ECO:0007669"/>
    <property type="project" value="UniProtKB-SubCell"/>
</dbReference>
<comment type="subcellular location">
    <subcellularLocation>
        <location evidence="1">Cell outer membrane</location>
    </subcellularLocation>
</comment>
<dbReference type="EMBL" id="JACHEB010000006">
    <property type="protein sequence ID" value="MBB5329489.1"/>
    <property type="molecule type" value="Genomic_DNA"/>
</dbReference>
<keyword evidence="3" id="KW-0998">Cell outer membrane</keyword>
<dbReference type="Gene3D" id="2.60.40.1120">
    <property type="entry name" value="Carboxypeptidase-like, regulatory domain"/>
    <property type="match status" value="1"/>
</dbReference>
<evidence type="ECO:0000259" key="5">
    <source>
        <dbReference type="Pfam" id="PF25183"/>
    </source>
</evidence>
<evidence type="ECO:0000256" key="4">
    <source>
        <dbReference type="SAM" id="Phobius"/>
    </source>
</evidence>
<dbReference type="Pfam" id="PF25183">
    <property type="entry name" value="OMP_b-brl_4"/>
    <property type="match status" value="1"/>
</dbReference>
<dbReference type="Pfam" id="PF13620">
    <property type="entry name" value="CarboxypepD_reg"/>
    <property type="match status" value="1"/>
</dbReference>
<keyword evidence="7" id="KW-1185">Reference proteome</keyword>
<evidence type="ECO:0000256" key="3">
    <source>
        <dbReference type="ARBA" id="ARBA00023237"/>
    </source>
</evidence>
<keyword evidence="4" id="KW-1133">Transmembrane helix</keyword>
<gene>
    <name evidence="6" type="ORF">HDF14_003107</name>
</gene>
<accession>A0A9X0QFV7</accession>
<keyword evidence="4" id="KW-0812">Transmembrane</keyword>
<keyword evidence="2 4" id="KW-0472">Membrane</keyword>
<proteinExistence type="predicted"/>
<evidence type="ECO:0000313" key="6">
    <source>
        <dbReference type="EMBL" id="MBB5329489.1"/>
    </source>
</evidence>
<reference evidence="6 7" key="1">
    <citation type="submission" date="2020-08" db="EMBL/GenBank/DDBJ databases">
        <title>Genomic Encyclopedia of Type Strains, Phase IV (KMG-V): Genome sequencing to study the core and pangenomes of soil and plant-associated prokaryotes.</title>
        <authorList>
            <person name="Whitman W."/>
        </authorList>
    </citation>
    <scope>NUCLEOTIDE SEQUENCE [LARGE SCALE GENOMIC DNA]</scope>
    <source>
        <strain evidence="6 7">X5P2</strain>
    </source>
</reference>
<evidence type="ECO:0000256" key="2">
    <source>
        <dbReference type="ARBA" id="ARBA00023136"/>
    </source>
</evidence>
<feature type="transmembrane region" description="Helical" evidence="4">
    <location>
        <begin position="47"/>
        <end position="67"/>
    </location>
</feature>
<dbReference type="InterPro" id="IPR013784">
    <property type="entry name" value="Carb-bd-like_fold"/>
</dbReference>
<comment type="caution">
    <text evidence="6">The sequence shown here is derived from an EMBL/GenBank/DDBJ whole genome shotgun (WGS) entry which is preliminary data.</text>
</comment>
<dbReference type="Gene3D" id="2.40.170.20">
    <property type="entry name" value="TonB-dependent receptor, beta-barrel domain"/>
    <property type="match status" value="1"/>
</dbReference>
<dbReference type="InterPro" id="IPR057601">
    <property type="entry name" value="Oar-like_b-barrel"/>
</dbReference>
<protein>
    <recommendedName>
        <fullName evidence="5">TonB-dependent transporter Oar-like beta-barrel domain-containing protein</fullName>
    </recommendedName>
</protein>
<organism evidence="6 7">
    <name type="scientific">Tunturiibacter gelidiferens</name>
    <dbReference type="NCBI Taxonomy" id="3069689"/>
    <lineage>
        <taxon>Bacteria</taxon>
        <taxon>Pseudomonadati</taxon>
        <taxon>Acidobacteriota</taxon>
        <taxon>Terriglobia</taxon>
        <taxon>Terriglobales</taxon>
        <taxon>Acidobacteriaceae</taxon>
        <taxon>Tunturiibacter</taxon>
    </lineage>
</organism>
<feature type="domain" description="TonB-dependent transporter Oar-like beta-barrel" evidence="5">
    <location>
        <begin position="282"/>
        <end position="1169"/>
    </location>
</feature>
<evidence type="ECO:0000256" key="1">
    <source>
        <dbReference type="ARBA" id="ARBA00004442"/>
    </source>
</evidence>